<feature type="transmembrane region" description="Helical" evidence="5">
    <location>
        <begin position="178"/>
        <end position="199"/>
    </location>
</feature>
<keyword evidence="7" id="KW-1185">Reference proteome</keyword>
<sequence>MAAWLSPDMKKRKIKELVLGKALDPMQSDTRHSMALVAFLAWVGLGADGLSSSAYGPEETFRALGAHAHLGLYMAIATAVTVFIIALAYNQVIELFPTGGGGYRVATKLVGPYMGLISGCALILDYVLTISISVASGVDAIASFLPLAFQDYKLWAEAFFIGVLIILNLRGLKEAIKILLPIFLGFVATHFVLIVYGVFAHASNLPELVPSTLAETGELAKNIGWTGVAAMLLLAYSQGGGTYTGLEAVSNNVNILAEPRVRTGKVTMLYMALSLAFTAGGIILLYLLWNAQPVPGETLNATTFKSIIAHMGLGGPLVNSSLLVIVLAFEAGLLFVAANTGFLGGPAVLSNMAGDSWVPHKFRYLSTRLVTQNGILVLGLAALAILFWTRGSVTLLVVLYSISVFLTFAISLCGLCLYWWRKRKKLQHWRRRFLLSLTGFIICAGILAILLAERFTEGGWATIAIIAVIASGCIYVRKHYRDTKKAIRSVDSVFASQPMGHHVGPVEPDPSKQTAVFIVGNSRGGGLHALLWVLRMFPDHFKNFIFINARTVDSHAYGGEGALEQMRTEADATLKYFVDFCHSHNMASASYLSFGTDVVNEVTDLCEEVSEDYPNAIFFTSKLVFETDNWFTRLLHNQAALAIQRRLHFEGLQMVILPMKV</sequence>
<evidence type="ECO:0000256" key="5">
    <source>
        <dbReference type="SAM" id="Phobius"/>
    </source>
</evidence>
<feature type="transmembrane region" description="Helical" evidence="5">
    <location>
        <begin position="370"/>
        <end position="389"/>
    </location>
</feature>
<protein>
    <submittedName>
        <fullName evidence="6">Amino acid transporter</fullName>
    </submittedName>
</protein>
<feature type="transmembrane region" description="Helical" evidence="5">
    <location>
        <begin position="110"/>
        <end position="134"/>
    </location>
</feature>
<dbReference type="PANTHER" id="PTHR47704:SF1">
    <property type="entry name" value="POTASSIUM TRANSPORTER KIMA"/>
    <property type="match status" value="1"/>
</dbReference>
<reference evidence="6" key="1">
    <citation type="journal article" date="2014" name="Int. J. Syst. Evol. Microbiol.">
        <title>Complete genome sequence of Corynebacterium casei LMG S-19264T (=DSM 44701T), isolated from a smear-ripened cheese.</title>
        <authorList>
            <consortium name="US DOE Joint Genome Institute (JGI-PGF)"/>
            <person name="Walter F."/>
            <person name="Albersmeier A."/>
            <person name="Kalinowski J."/>
            <person name="Ruckert C."/>
        </authorList>
    </citation>
    <scope>NUCLEOTIDE SEQUENCE</scope>
    <source>
        <strain evidence="6">CGMCC 1.10998</strain>
    </source>
</reference>
<evidence type="ECO:0000256" key="1">
    <source>
        <dbReference type="ARBA" id="ARBA00004141"/>
    </source>
</evidence>
<dbReference type="Gene3D" id="1.20.1740.10">
    <property type="entry name" value="Amino acid/polyamine transporter I"/>
    <property type="match status" value="1"/>
</dbReference>
<dbReference type="Pfam" id="PF13520">
    <property type="entry name" value="AA_permease_2"/>
    <property type="match status" value="1"/>
</dbReference>
<evidence type="ECO:0000256" key="4">
    <source>
        <dbReference type="ARBA" id="ARBA00023136"/>
    </source>
</evidence>
<organism evidence="6 7">
    <name type="scientific">Undibacterium terreum</name>
    <dbReference type="NCBI Taxonomy" id="1224302"/>
    <lineage>
        <taxon>Bacteria</taxon>
        <taxon>Pseudomonadati</taxon>
        <taxon>Pseudomonadota</taxon>
        <taxon>Betaproteobacteria</taxon>
        <taxon>Burkholderiales</taxon>
        <taxon>Oxalobacteraceae</taxon>
        <taxon>Undibacterium</taxon>
    </lineage>
</organism>
<dbReference type="GO" id="GO:0022857">
    <property type="term" value="F:transmembrane transporter activity"/>
    <property type="evidence" value="ECO:0007669"/>
    <property type="project" value="InterPro"/>
</dbReference>
<evidence type="ECO:0000256" key="2">
    <source>
        <dbReference type="ARBA" id="ARBA00022692"/>
    </source>
</evidence>
<dbReference type="PANTHER" id="PTHR47704">
    <property type="entry name" value="POTASSIUM TRANSPORTER KIMA"/>
    <property type="match status" value="1"/>
</dbReference>
<comment type="subcellular location">
    <subcellularLocation>
        <location evidence="1">Membrane</location>
        <topology evidence="1">Multi-pass membrane protein</topology>
    </subcellularLocation>
</comment>
<dbReference type="InterPro" id="IPR053153">
    <property type="entry name" value="APC_K+_Transporter"/>
</dbReference>
<accession>A0A916UL14</accession>
<feature type="transmembrane region" description="Helical" evidence="5">
    <location>
        <begin position="395"/>
        <end position="420"/>
    </location>
</feature>
<proteinExistence type="predicted"/>
<feature type="transmembrane region" description="Helical" evidence="5">
    <location>
        <begin position="154"/>
        <end position="171"/>
    </location>
</feature>
<evidence type="ECO:0000313" key="6">
    <source>
        <dbReference type="EMBL" id="GGC76614.1"/>
    </source>
</evidence>
<feature type="transmembrane region" description="Helical" evidence="5">
    <location>
        <begin position="458"/>
        <end position="476"/>
    </location>
</feature>
<dbReference type="GO" id="GO:0016020">
    <property type="term" value="C:membrane"/>
    <property type="evidence" value="ECO:0007669"/>
    <property type="project" value="UniProtKB-SubCell"/>
</dbReference>
<name>A0A916UL14_9BURK</name>
<feature type="transmembrane region" description="Helical" evidence="5">
    <location>
        <begin position="219"/>
        <end position="236"/>
    </location>
</feature>
<gene>
    <name evidence="6" type="ORF">GCM10011396_24800</name>
</gene>
<feature type="transmembrane region" description="Helical" evidence="5">
    <location>
        <begin position="69"/>
        <end position="89"/>
    </location>
</feature>
<dbReference type="Proteomes" id="UP000637423">
    <property type="component" value="Unassembled WGS sequence"/>
</dbReference>
<feature type="transmembrane region" description="Helical" evidence="5">
    <location>
        <begin position="269"/>
        <end position="289"/>
    </location>
</feature>
<reference evidence="6" key="2">
    <citation type="submission" date="2020-09" db="EMBL/GenBank/DDBJ databases">
        <authorList>
            <person name="Sun Q."/>
            <person name="Zhou Y."/>
        </authorList>
    </citation>
    <scope>NUCLEOTIDE SEQUENCE</scope>
    <source>
        <strain evidence="6">CGMCC 1.10998</strain>
    </source>
</reference>
<dbReference type="AlphaFoldDB" id="A0A916UL14"/>
<dbReference type="EMBL" id="BMED01000002">
    <property type="protein sequence ID" value="GGC76614.1"/>
    <property type="molecule type" value="Genomic_DNA"/>
</dbReference>
<evidence type="ECO:0000313" key="7">
    <source>
        <dbReference type="Proteomes" id="UP000637423"/>
    </source>
</evidence>
<keyword evidence="4 5" id="KW-0472">Membrane</keyword>
<keyword evidence="2 5" id="KW-0812">Transmembrane</keyword>
<comment type="caution">
    <text evidence="6">The sequence shown here is derived from an EMBL/GenBank/DDBJ whole genome shotgun (WGS) entry which is preliminary data.</text>
</comment>
<evidence type="ECO:0000256" key="3">
    <source>
        <dbReference type="ARBA" id="ARBA00022989"/>
    </source>
</evidence>
<feature type="transmembrane region" description="Helical" evidence="5">
    <location>
        <begin position="432"/>
        <end position="452"/>
    </location>
</feature>
<feature type="transmembrane region" description="Helical" evidence="5">
    <location>
        <begin position="322"/>
        <end position="349"/>
    </location>
</feature>
<dbReference type="InterPro" id="IPR002293">
    <property type="entry name" value="AA/rel_permease1"/>
</dbReference>
<keyword evidence="3 5" id="KW-1133">Transmembrane helix</keyword>